<keyword evidence="2" id="KW-1185">Reference proteome</keyword>
<evidence type="ECO:0000313" key="2">
    <source>
        <dbReference type="Proteomes" id="UP000309544"/>
    </source>
</evidence>
<dbReference type="EMBL" id="VDCI01000011">
    <property type="protein sequence ID" value="TNJ34169.1"/>
    <property type="molecule type" value="Genomic_DNA"/>
</dbReference>
<protein>
    <submittedName>
        <fullName evidence="1">Uncharacterized protein</fullName>
    </submittedName>
</protein>
<organism evidence="1 2">
    <name type="scientific">Prosthecochloris vibrioformis</name>
    <name type="common">Chlorobium vibrioforme</name>
    <dbReference type="NCBI Taxonomy" id="1098"/>
    <lineage>
        <taxon>Bacteria</taxon>
        <taxon>Pseudomonadati</taxon>
        <taxon>Chlorobiota</taxon>
        <taxon>Chlorobiia</taxon>
        <taxon>Chlorobiales</taxon>
        <taxon>Chlorobiaceae</taxon>
        <taxon>Prosthecochloris</taxon>
    </lineage>
</organism>
<accession>A0A5C4RT91</accession>
<dbReference type="Proteomes" id="UP000309544">
    <property type="component" value="Unassembled WGS sequence"/>
</dbReference>
<evidence type="ECO:0000313" key="1">
    <source>
        <dbReference type="EMBL" id="TNJ34169.1"/>
    </source>
</evidence>
<gene>
    <name evidence="1" type="ORF">FGF68_10035</name>
</gene>
<reference evidence="1 2" key="1">
    <citation type="submission" date="2019-05" db="EMBL/GenBank/DDBJ databases">
        <title>Draft Whole-Genome sequence of the green sulfur bacterium Prosthecochloris vibrioformis DSM 260.</title>
        <authorList>
            <person name="Meyer T.E."/>
            <person name="Kyndt J.A."/>
        </authorList>
    </citation>
    <scope>NUCLEOTIDE SEQUENCE [LARGE SCALE GENOMIC DNA]</scope>
    <source>
        <strain evidence="1 2">DSM 260</strain>
    </source>
</reference>
<sequence>MKPSTTLTVHDVLGQKNIAEASKTMLEHKEAFEAVRNNASGKHRILRWKPVWGNVSRHAGKLLDIDITRILLKTWKKNLSLDKYSDTDAYPPDRTYLQPLIDHTITSWHKPALVLNVDGVINQTIDFEVYLLFKLRGFTLEIQNGRIMKIHTGNLGLKARMKCIMFILLDRDIRSVNLPKAIDLGEGVPISDLSAQRAPA</sequence>
<dbReference type="RefSeq" id="WP_139626931.1">
    <property type="nucleotide sequence ID" value="NZ_VDCI01000011.1"/>
</dbReference>
<comment type="caution">
    <text evidence="1">The sequence shown here is derived from an EMBL/GenBank/DDBJ whole genome shotgun (WGS) entry which is preliminary data.</text>
</comment>
<proteinExistence type="predicted"/>
<name>A0A5C4RT91_PROVB</name>
<dbReference type="AlphaFoldDB" id="A0A5C4RT91"/>